<dbReference type="EMBL" id="JARKIB010000626">
    <property type="protein sequence ID" value="KAJ7696643.1"/>
    <property type="molecule type" value="Genomic_DNA"/>
</dbReference>
<feature type="region of interest" description="Disordered" evidence="2">
    <location>
        <begin position="237"/>
        <end position="296"/>
    </location>
</feature>
<evidence type="ECO:0008006" key="5">
    <source>
        <dbReference type="Google" id="ProtNLM"/>
    </source>
</evidence>
<name>A0AAD7DQ70_9AGAR</name>
<feature type="compositionally biased region" description="Polar residues" evidence="2">
    <location>
        <begin position="366"/>
        <end position="377"/>
    </location>
</feature>
<evidence type="ECO:0000313" key="3">
    <source>
        <dbReference type="EMBL" id="KAJ7696643.1"/>
    </source>
</evidence>
<dbReference type="GO" id="GO:0006397">
    <property type="term" value="P:mRNA processing"/>
    <property type="evidence" value="ECO:0007669"/>
    <property type="project" value="UniProtKB-KW"/>
</dbReference>
<organism evidence="3 4">
    <name type="scientific">Mycena metata</name>
    <dbReference type="NCBI Taxonomy" id="1033252"/>
    <lineage>
        <taxon>Eukaryota</taxon>
        <taxon>Fungi</taxon>
        <taxon>Dikarya</taxon>
        <taxon>Basidiomycota</taxon>
        <taxon>Agaricomycotina</taxon>
        <taxon>Agaricomycetes</taxon>
        <taxon>Agaricomycetidae</taxon>
        <taxon>Agaricales</taxon>
        <taxon>Marasmiineae</taxon>
        <taxon>Mycenaceae</taxon>
        <taxon>Mycena</taxon>
    </lineage>
</organism>
<dbReference type="InterPro" id="IPR036875">
    <property type="entry name" value="Znf_CCHC_sf"/>
</dbReference>
<keyword evidence="1" id="KW-0507">mRNA processing</keyword>
<dbReference type="SUPFAM" id="SSF57756">
    <property type="entry name" value="Retrovirus zinc finger-like domains"/>
    <property type="match status" value="1"/>
</dbReference>
<feature type="compositionally biased region" description="Basic residues" evidence="2">
    <location>
        <begin position="263"/>
        <end position="274"/>
    </location>
</feature>
<keyword evidence="4" id="KW-1185">Reference proteome</keyword>
<feature type="region of interest" description="Disordered" evidence="2">
    <location>
        <begin position="337"/>
        <end position="386"/>
    </location>
</feature>
<feature type="compositionally biased region" description="Basic and acidic residues" evidence="2">
    <location>
        <begin position="275"/>
        <end position="296"/>
    </location>
</feature>
<accession>A0AAD7DQ70</accession>
<gene>
    <name evidence="3" type="ORF">B0H16DRAFT_1750267</name>
</gene>
<evidence type="ECO:0000256" key="2">
    <source>
        <dbReference type="SAM" id="MobiDB-lite"/>
    </source>
</evidence>
<protein>
    <recommendedName>
        <fullName evidence="5">CCHC-type domain-containing protein</fullName>
    </recommendedName>
</protein>
<evidence type="ECO:0000313" key="4">
    <source>
        <dbReference type="Proteomes" id="UP001215598"/>
    </source>
</evidence>
<reference evidence="3" key="1">
    <citation type="submission" date="2023-03" db="EMBL/GenBank/DDBJ databases">
        <title>Massive genome expansion in bonnet fungi (Mycena s.s.) driven by repeated elements and novel gene families across ecological guilds.</title>
        <authorList>
            <consortium name="Lawrence Berkeley National Laboratory"/>
            <person name="Harder C.B."/>
            <person name="Miyauchi S."/>
            <person name="Viragh M."/>
            <person name="Kuo A."/>
            <person name="Thoen E."/>
            <person name="Andreopoulos B."/>
            <person name="Lu D."/>
            <person name="Skrede I."/>
            <person name="Drula E."/>
            <person name="Henrissat B."/>
            <person name="Morin E."/>
            <person name="Kohler A."/>
            <person name="Barry K."/>
            <person name="LaButti K."/>
            <person name="Morin E."/>
            <person name="Salamov A."/>
            <person name="Lipzen A."/>
            <person name="Mereny Z."/>
            <person name="Hegedus B."/>
            <person name="Baldrian P."/>
            <person name="Stursova M."/>
            <person name="Weitz H."/>
            <person name="Taylor A."/>
            <person name="Grigoriev I.V."/>
            <person name="Nagy L.G."/>
            <person name="Martin F."/>
            <person name="Kauserud H."/>
        </authorList>
    </citation>
    <scope>NUCLEOTIDE SEQUENCE</scope>
    <source>
        <strain evidence="3">CBHHK182m</strain>
    </source>
</reference>
<comment type="caution">
    <text evidence="3">The sequence shown here is derived from an EMBL/GenBank/DDBJ whole genome shotgun (WGS) entry which is preliminary data.</text>
</comment>
<dbReference type="GO" id="GO:0008270">
    <property type="term" value="F:zinc ion binding"/>
    <property type="evidence" value="ECO:0007669"/>
    <property type="project" value="InterPro"/>
</dbReference>
<proteinExistence type="predicted"/>
<dbReference type="Proteomes" id="UP001215598">
    <property type="component" value="Unassembled WGS sequence"/>
</dbReference>
<dbReference type="AlphaFoldDB" id="A0AAD7DQ70"/>
<dbReference type="GO" id="GO:0003676">
    <property type="term" value="F:nucleic acid binding"/>
    <property type="evidence" value="ECO:0007669"/>
    <property type="project" value="InterPro"/>
</dbReference>
<feature type="compositionally biased region" description="Polar residues" evidence="2">
    <location>
        <begin position="345"/>
        <end position="358"/>
    </location>
</feature>
<evidence type="ECO:0000256" key="1">
    <source>
        <dbReference type="ARBA" id="ARBA00022664"/>
    </source>
</evidence>
<sequence>MAEAAVGPLHLALTVLSPPIPQYFNAPLPTSYDMPVSGSKDTPKTFKGKYSEVQQFVDHYEKLLNKCRITDESERCKQVLASCSVDVQNVIYMMEGYGAKNWARLKSEILRYFDAERATQKYKPADVERYSTKMRGTPCYSLTRWRQYFIRYNTIAGGCYRRGHLSRRDYHAYFLIGIHRPLRQILENRINQSNPFRPDEAQYTITELNAAAKWYFRRNRYESLMVHAADLGEEQMEDYSGDEPVLGSSSSDEGEDDFEEYLRKKKQRAKKKKQEKKEKLTSMKAGSERERQKFDGTEEEIANMIRKLNAMRIDDPEYAPVYFKVMVMEKTGTAKQCVKPPGIHQNDTASAPPSTTYSRPPYRPQASENKPTTSYPNNIPLGAASNERGGGGSECFGCQATGHRIFECPAVAELIGKDVVKFHEETRRLCMKNGDPIRRNYLGEPLVKAAERQAGQAPRVMFALAEATQDRMAAVHSFYQ</sequence>